<dbReference type="Gene3D" id="1.10.3210.10">
    <property type="entry name" value="Hypothetical protein af1432"/>
    <property type="match status" value="1"/>
</dbReference>
<evidence type="ECO:0000256" key="9">
    <source>
        <dbReference type="ARBA" id="ARBA00023136"/>
    </source>
</evidence>
<comment type="similarity">
    <text evidence="3">Belongs to the GppA/Ppx family.</text>
</comment>
<evidence type="ECO:0000259" key="11">
    <source>
        <dbReference type="Pfam" id="PF02541"/>
    </source>
</evidence>
<evidence type="ECO:0000256" key="5">
    <source>
        <dbReference type="ARBA" id="ARBA00012451"/>
    </source>
</evidence>
<keyword evidence="14" id="KW-1185">Reference proteome</keyword>
<dbReference type="PANTHER" id="PTHR30005">
    <property type="entry name" value="EXOPOLYPHOSPHATASE"/>
    <property type="match status" value="1"/>
</dbReference>
<keyword evidence="9" id="KW-0472">Membrane</keyword>
<evidence type="ECO:0000256" key="3">
    <source>
        <dbReference type="ARBA" id="ARBA00007125"/>
    </source>
</evidence>
<evidence type="ECO:0000256" key="1">
    <source>
        <dbReference type="ARBA" id="ARBA00001946"/>
    </source>
</evidence>
<reference evidence="13 14" key="1">
    <citation type="submission" date="2020-09" db="EMBL/GenBank/DDBJ databases">
        <title>Methylomonas albis sp. nov. and Methylomonas fluvii sp. nov.: Two cold-adapted methanotrophs from the River Elbe and an amended description of Methylovulum psychrotolerans strain Eb1.</title>
        <authorList>
            <person name="Bussmann I.K."/>
            <person name="Klings K.-W."/>
            <person name="Warnstedt J."/>
            <person name="Hoppert M."/>
            <person name="Saborowski A."/>
            <person name="Horn F."/>
            <person name="Liebner S."/>
        </authorList>
    </citation>
    <scope>NUCLEOTIDE SEQUENCE [LARGE SCALE GENOMIC DNA]</scope>
    <source>
        <strain evidence="13 14">EbA</strain>
    </source>
</reference>
<dbReference type="Gene3D" id="3.30.420.150">
    <property type="entry name" value="Exopolyphosphatase. Domain 2"/>
    <property type="match status" value="1"/>
</dbReference>
<comment type="cofactor">
    <cofactor evidence="1">
        <name>Mg(2+)</name>
        <dbReference type="ChEBI" id="CHEBI:18420"/>
    </cofactor>
</comment>
<comment type="catalytic activity">
    <reaction evidence="10">
        <text>[phosphate](n) + H2O = [phosphate](n-1) + phosphate + H(+)</text>
        <dbReference type="Rhea" id="RHEA:21528"/>
        <dbReference type="Rhea" id="RHEA-COMP:9859"/>
        <dbReference type="Rhea" id="RHEA-COMP:14279"/>
        <dbReference type="ChEBI" id="CHEBI:15377"/>
        <dbReference type="ChEBI" id="CHEBI:15378"/>
        <dbReference type="ChEBI" id="CHEBI:16838"/>
        <dbReference type="ChEBI" id="CHEBI:43474"/>
        <dbReference type="EC" id="3.6.1.11"/>
    </reaction>
</comment>
<sequence>MPHQIPTSVAAVDLGSNSFHMIICSLQNGKLQTIDRLKEMVRLAAGLDQHKNLDPITQERALACLERFGQRIRDFAPNSVAIVGTNTLRIARNSQQFINKAEKALGHPIHIISGIEEARLIYQGVAHSLGSNANNRFVMDIGGSSTEYIIGRDDIAHTKESLNMGCVTVSQNFFKNGALSKKSFRKAMLHAEQHLEPFLNTFNSKNWDEAIGASGSLKAISNVLQTMGWSNNGITNEGLEQLVAHLLKYNRIEEISFPALSIERRPVFIGAVAIVYATFKNLNIQQMTVSDGALREGLVQDLLGRIYNDDVRSQTAQTIAARYHTDTFHSEQLKETLRYIVQQLDSFPCFNDNPASLQFLEWAAELHEIGFEIAHSQYHKHSAYIIANGDLAGFSKQDQLLLSKLVRSHRKKLSLSRFADLPPPWRQHAPIMAVVFRLATLLHRNRNSKRPDFTIMIDGQDIKIDFPGPWLEQAPLTHADLKQEMYYLKEARFNLIFDQC</sequence>
<dbReference type="EMBL" id="JACXSS010000001">
    <property type="protein sequence ID" value="MBD9356268.1"/>
    <property type="molecule type" value="Genomic_DNA"/>
</dbReference>
<dbReference type="InterPro" id="IPR050273">
    <property type="entry name" value="GppA/Ppx_hydrolase"/>
</dbReference>
<dbReference type="EC" id="3.6.1.11" evidence="5"/>
<evidence type="ECO:0000256" key="8">
    <source>
        <dbReference type="ARBA" id="ARBA00022801"/>
    </source>
</evidence>
<evidence type="ECO:0000256" key="10">
    <source>
        <dbReference type="ARBA" id="ARBA00047607"/>
    </source>
</evidence>
<dbReference type="InterPro" id="IPR043129">
    <property type="entry name" value="ATPase_NBD"/>
</dbReference>
<evidence type="ECO:0000313" key="13">
    <source>
        <dbReference type="EMBL" id="MBD9356268.1"/>
    </source>
</evidence>
<feature type="domain" description="Ppx/GppA phosphatase C-terminal" evidence="12">
    <location>
        <begin position="311"/>
        <end position="484"/>
    </location>
</feature>
<protein>
    <recommendedName>
        <fullName evidence="6">Exopolyphosphatase</fullName>
        <ecNumber evidence="5">3.6.1.11</ecNumber>
    </recommendedName>
</protein>
<dbReference type="InterPro" id="IPR030673">
    <property type="entry name" value="PyroPPase_GppA_Ppx"/>
</dbReference>
<dbReference type="SUPFAM" id="SSF109604">
    <property type="entry name" value="HD-domain/PDEase-like"/>
    <property type="match status" value="1"/>
</dbReference>
<evidence type="ECO:0000259" key="12">
    <source>
        <dbReference type="Pfam" id="PF21447"/>
    </source>
</evidence>
<dbReference type="NCBIfam" id="TIGR03706">
    <property type="entry name" value="exo_poly_only"/>
    <property type="match status" value="1"/>
</dbReference>
<organism evidence="13 14">
    <name type="scientific">Methylomonas albis</name>
    <dbReference type="NCBI Taxonomy" id="1854563"/>
    <lineage>
        <taxon>Bacteria</taxon>
        <taxon>Pseudomonadati</taxon>
        <taxon>Pseudomonadota</taxon>
        <taxon>Gammaproteobacteria</taxon>
        <taxon>Methylococcales</taxon>
        <taxon>Methylococcaceae</taxon>
        <taxon>Methylomonas</taxon>
    </lineage>
</organism>
<evidence type="ECO:0000256" key="2">
    <source>
        <dbReference type="ARBA" id="ARBA00004202"/>
    </source>
</evidence>
<dbReference type="GO" id="GO:0004309">
    <property type="term" value="F:exopolyphosphatase activity"/>
    <property type="evidence" value="ECO:0007669"/>
    <property type="project" value="UniProtKB-EC"/>
</dbReference>
<dbReference type="Pfam" id="PF21447">
    <property type="entry name" value="Ppx-GppA_III"/>
    <property type="match status" value="1"/>
</dbReference>
<dbReference type="Pfam" id="PF02541">
    <property type="entry name" value="Ppx-GppA"/>
    <property type="match status" value="1"/>
</dbReference>
<comment type="caution">
    <text evidence="13">The sequence shown here is derived from an EMBL/GenBank/DDBJ whole genome shotgun (WGS) entry which is preliminary data.</text>
</comment>
<evidence type="ECO:0000256" key="4">
    <source>
        <dbReference type="ARBA" id="ARBA00011738"/>
    </source>
</evidence>
<dbReference type="InterPro" id="IPR022371">
    <property type="entry name" value="Exopolyphosphatase"/>
</dbReference>
<dbReference type="RefSeq" id="WP_192374638.1">
    <property type="nucleotide sequence ID" value="NZ_CAJHIV010000001.1"/>
</dbReference>
<dbReference type="SUPFAM" id="SSF53067">
    <property type="entry name" value="Actin-like ATPase domain"/>
    <property type="match status" value="2"/>
</dbReference>
<comment type="subcellular location">
    <subcellularLocation>
        <location evidence="2">Cell membrane</location>
        <topology evidence="2">Peripheral membrane protein</topology>
    </subcellularLocation>
</comment>
<dbReference type="CDD" id="cd24053">
    <property type="entry name" value="ASKHA_NBD_EcPPX-GppA-like"/>
    <property type="match status" value="1"/>
</dbReference>
<proteinExistence type="inferred from homology"/>
<dbReference type="Gene3D" id="3.30.420.40">
    <property type="match status" value="1"/>
</dbReference>
<keyword evidence="7" id="KW-1003">Cell membrane</keyword>
<dbReference type="PANTHER" id="PTHR30005:SF14">
    <property type="entry name" value="EXOPOLYPHOSPHATASE"/>
    <property type="match status" value="1"/>
</dbReference>
<dbReference type="InterPro" id="IPR003695">
    <property type="entry name" value="Ppx_GppA_N"/>
</dbReference>
<keyword evidence="8 13" id="KW-0378">Hydrolase</keyword>
<accession>A0ABR9CZF9</accession>
<dbReference type="PIRSF" id="PIRSF001267">
    <property type="entry name" value="Pyrophosphatase_GppA_Ppx"/>
    <property type="match status" value="1"/>
</dbReference>
<dbReference type="InterPro" id="IPR048950">
    <property type="entry name" value="Ppx_GppA_C"/>
</dbReference>
<evidence type="ECO:0000256" key="6">
    <source>
        <dbReference type="ARBA" id="ARBA00020416"/>
    </source>
</evidence>
<comment type="subunit">
    <text evidence="4">Homodimer.</text>
</comment>
<evidence type="ECO:0000256" key="7">
    <source>
        <dbReference type="ARBA" id="ARBA00022475"/>
    </source>
</evidence>
<evidence type="ECO:0000313" key="14">
    <source>
        <dbReference type="Proteomes" id="UP000652176"/>
    </source>
</evidence>
<gene>
    <name evidence="13" type="primary">ppx</name>
    <name evidence="13" type="ORF">IE877_10260</name>
</gene>
<name>A0ABR9CZF9_9GAMM</name>
<dbReference type="Proteomes" id="UP000652176">
    <property type="component" value="Unassembled WGS sequence"/>
</dbReference>
<feature type="domain" description="Ppx/GppA phosphatase N-terminal" evidence="11">
    <location>
        <begin position="23"/>
        <end position="304"/>
    </location>
</feature>